<accession>A0A812C663</accession>
<reference evidence="1" key="1">
    <citation type="submission" date="2021-01" db="EMBL/GenBank/DDBJ databases">
        <authorList>
            <person name="Li R."/>
            <person name="Bekaert M."/>
        </authorList>
    </citation>
    <scope>NUCLEOTIDE SEQUENCE</scope>
    <source>
        <strain evidence="1">Farmed</strain>
    </source>
</reference>
<dbReference type="Proteomes" id="UP000597762">
    <property type="component" value="Unassembled WGS sequence"/>
</dbReference>
<dbReference type="PANTHER" id="PTHR47018">
    <property type="entry name" value="CXC DOMAIN-CONTAINING PROTEIN-RELATED"/>
    <property type="match status" value="1"/>
</dbReference>
<protein>
    <submittedName>
        <fullName evidence="1">Uncharacterized protein</fullName>
    </submittedName>
</protein>
<dbReference type="OrthoDB" id="6089010at2759"/>
<dbReference type="EMBL" id="CAHIKZ030001246">
    <property type="protein sequence ID" value="CAE1257574.1"/>
    <property type="molecule type" value="Genomic_DNA"/>
</dbReference>
<name>A0A812C663_ACAPH</name>
<comment type="caution">
    <text evidence="1">The sequence shown here is derived from an EMBL/GenBank/DDBJ whole genome shotgun (WGS) entry which is preliminary data.</text>
</comment>
<evidence type="ECO:0000313" key="2">
    <source>
        <dbReference type="Proteomes" id="UP000597762"/>
    </source>
</evidence>
<evidence type="ECO:0000313" key="1">
    <source>
        <dbReference type="EMBL" id="CAE1257574.1"/>
    </source>
</evidence>
<dbReference type="AlphaFoldDB" id="A0A812C663"/>
<organism evidence="1 2">
    <name type="scientific">Acanthosepion pharaonis</name>
    <name type="common">Pharaoh cuttlefish</name>
    <name type="synonym">Sepia pharaonis</name>
    <dbReference type="NCBI Taxonomy" id="158019"/>
    <lineage>
        <taxon>Eukaryota</taxon>
        <taxon>Metazoa</taxon>
        <taxon>Spiralia</taxon>
        <taxon>Lophotrochozoa</taxon>
        <taxon>Mollusca</taxon>
        <taxon>Cephalopoda</taxon>
        <taxon>Coleoidea</taxon>
        <taxon>Decapodiformes</taxon>
        <taxon>Sepiida</taxon>
        <taxon>Sepiina</taxon>
        <taxon>Sepiidae</taxon>
        <taxon>Acanthosepion</taxon>
    </lineage>
</organism>
<keyword evidence="2" id="KW-1185">Reference proteome</keyword>
<gene>
    <name evidence="1" type="ORF">SPHA_30821</name>
</gene>
<dbReference type="PANTHER" id="PTHR47018:SF1">
    <property type="entry name" value="TESMIN_TSO1-LIKE CXC DOMAIN-CONTAINING PROTEIN"/>
    <property type="match status" value="1"/>
</dbReference>
<proteinExistence type="predicted"/>
<sequence length="425" mass="47931">MDSKVTNTEAAPVVFRLADLASPYKLRLEQLGVDSPNVHSTRLKEQLLARIPELESHKKGRYVLLAFKADIGPVLHEASQYSNALHLSKAANILRKEMLQHKTKFSSELKDGFGEEAIPPALLQFVCSIEHGVDIKSHLMHGIAKSDLAIAQLLQFNCYSKRREGLTTQIHSKDRETPFAVYVGLKMYAKTRKRELIDKFHEHGLSISYDRVLEISGKLGETVIKQYDEEDVVCPTVLRKGLFTTAAVDNIDHNPTATTASTSFHDKSISMFQRPSKENREQRVSLKITDSRTRKVPEFPEHYTNIAPAYFKKNPTPASVDEVSLPESSLFQRILRAEFEWLEKVQDTTDVDDESNITWSAHANQNRTSECETSITSLLPLLRDQAHSVATIKHAMKKVREAVAFLNPGQTPVLEADQPLYVMAK</sequence>